<comment type="caution">
    <text evidence="6">The sequence shown here is derived from an EMBL/GenBank/DDBJ whole genome shotgun (WGS) entry which is preliminary data.</text>
</comment>
<dbReference type="InterPro" id="IPR050377">
    <property type="entry name" value="Radical_SAM_PqqE_MftC-like"/>
</dbReference>
<keyword evidence="2" id="KW-0479">Metal-binding</keyword>
<dbReference type="OrthoDB" id="9782387at2"/>
<dbReference type="SFLD" id="SFLDG01067">
    <property type="entry name" value="SPASM/twitch_domain_containing"/>
    <property type="match status" value="1"/>
</dbReference>
<dbReference type="SFLD" id="SFLDS00029">
    <property type="entry name" value="Radical_SAM"/>
    <property type="match status" value="1"/>
</dbReference>
<dbReference type="SUPFAM" id="SSF102114">
    <property type="entry name" value="Radical SAM enzymes"/>
    <property type="match status" value="1"/>
</dbReference>
<evidence type="ECO:0000259" key="5">
    <source>
        <dbReference type="PROSITE" id="PS51918"/>
    </source>
</evidence>
<evidence type="ECO:0000256" key="1">
    <source>
        <dbReference type="ARBA" id="ARBA00022691"/>
    </source>
</evidence>
<evidence type="ECO:0000313" key="7">
    <source>
        <dbReference type="Proteomes" id="UP000265768"/>
    </source>
</evidence>
<evidence type="ECO:0000256" key="4">
    <source>
        <dbReference type="ARBA" id="ARBA00023014"/>
    </source>
</evidence>
<dbReference type="EMBL" id="QZEY01000019">
    <property type="protein sequence ID" value="RJL23302.1"/>
    <property type="molecule type" value="Genomic_DNA"/>
</dbReference>
<dbReference type="InterPro" id="IPR013785">
    <property type="entry name" value="Aldolase_TIM"/>
</dbReference>
<feature type="domain" description="Radical SAM core" evidence="5">
    <location>
        <begin position="1"/>
        <end position="225"/>
    </location>
</feature>
<dbReference type="InterPro" id="IPR058240">
    <property type="entry name" value="rSAM_sf"/>
</dbReference>
<organism evidence="6 7">
    <name type="scientific">Bailinhaonella thermotolerans</name>
    <dbReference type="NCBI Taxonomy" id="1070861"/>
    <lineage>
        <taxon>Bacteria</taxon>
        <taxon>Bacillati</taxon>
        <taxon>Actinomycetota</taxon>
        <taxon>Actinomycetes</taxon>
        <taxon>Streptosporangiales</taxon>
        <taxon>Streptosporangiaceae</taxon>
        <taxon>Bailinhaonella</taxon>
    </lineage>
</organism>
<protein>
    <submittedName>
        <fullName evidence="6">Radical SAM protein</fullName>
    </submittedName>
</protein>
<name>A0A3A4AUV7_9ACTN</name>
<dbReference type="Pfam" id="PF13186">
    <property type="entry name" value="SPASM"/>
    <property type="match status" value="1"/>
</dbReference>
<keyword evidence="4" id="KW-0411">Iron-sulfur</keyword>
<sequence>MDLTRLCQQQCTHCYNSSGPDGTHGTMTRHDWERVLGEGAALGATMVQFIGGEPTLYPDLPHLIRYALNAGLRVEVYSNFVRVTPALWRTFDQPGVQLATSYYSLDPAQHAAITRRGTLPRIEANISEAVRRGIPLRVGLIDVLDGQHVEDARDRLARLGVSNMDVDQVRLLGRASVPTKPADASQLCGRCGDGRIAILPDGTVTPCPLSPWLVAGSVHEQQLADLAAEASRIAENEIVPALPNACRPPCDPSCKPGCDPGVADPDGCNPRGKCNPNEPCKPQLGTCKPDVKRR</sequence>
<dbReference type="CDD" id="cd01335">
    <property type="entry name" value="Radical_SAM"/>
    <property type="match status" value="1"/>
</dbReference>
<dbReference type="PANTHER" id="PTHR11228:SF7">
    <property type="entry name" value="PQQA PEPTIDE CYCLASE"/>
    <property type="match status" value="1"/>
</dbReference>
<dbReference type="InterPro" id="IPR023885">
    <property type="entry name" value="4Fe4S-binding_SPASM_dom"/>
</dbReference>
<dbReference type="InterPro" id="IPR007197">
    <property type="entry name" value="rSAM"/>
</dbReference>
<dbReference type="AlphaFoldDB" id="A0A3A4AUV7"/>
<proteinExistence type="predicted"/>
<keyword evidence="3" id="KW-0408">Iron</keyword>
<dbReference type="CDD" id="cd21109">
    <property type="entry name" value="SPASM"/>
    <property type="match status" value="1"/>
</dbReference>
<evidence type="ECO:0000256" key="2">
    <source>
        <dbReference type="ARBA" id="ARBA00022723"/>
    </source>
</evidence>
<evidence type="ECO:0000256" key="3">
    <source>
        <dbReference type="ARBA" id="ARBA00023004"/>
    </source>
</evidence>
<accession>A0A3A4AUV7</accession>
<dbReference type="GO" id="GO:0046872">
    <property type="term" value="F:metal ion binding"/>
    <property type="evidence" value="ECO:0007669"/>
    <property type="project" value="UniProtKB-KW"/>
</dbReference>
<reference evidence="6 7" key="1">
    <citation type="submission" date="2018-09" db="EMBL/GenBank/DDBJ databases">
        <title>YIM 75507 draft genome.</title>
        <authorList>
            <person name="Tang S."/>
            <person name="Feng Y."/>
        </authorList>
    </citation>
    <scope>NUCLEOTIDE SEQUENCE [LARGE SCALE GENOMIC DNA]</scope>
    <source>
        <strain evidence="6 7">YIM 75507</strain>
    </source>
</reference>
<gene>
    <name evidence="6" type="ORF">D5H75_33005</name>
</gene>
<keyword evidence="1" id="KW-0949">S-adenosyl-L-methionine</keyword>
<dbReference type="Proteomes" id="UP000265768">
    <property type="component" value="Unassembled WGS sequence"/>
</dbReference>
<dbReference type="GO" id="GO:0051536">
    <property type="term" value="F:iron-sulfur cluster binding"/>
    <property type="evidence" value="ECO:0007669"/>
    <property type="project" value="UniProtKB-KW"/>
</dbReference>
<dbReference type="PANTHER" id="PTHR11228">
    <property type="entry name" value="RADICAL SAM DOMAIN PROTEIN"/>
    <property type="match status" value="1"/>
</dbReference>
<evidence type="ECO:0000313" key="6">
    <source>
        <dbReference type="EMBL" id="RJL23302.1"/>
    </source>
</evidence>
<keyword evidence="7" id="KW-1185">Reference proteome</keyword>
<dbReference type="Pfam" id="PF04055">
    <property type="entry name" value="Radical_SAM"/>
    <property type="match status" value="1"/>
</dbReference>
<dbReference type="GO" id="GO:0003824">
    <property type="term" value="F:catalytic activity"/>
    <property type="evidence" value="ECO:0007669"/>
    <property type="project" value="InterPro"/>
</dbReference>
<dbReference type="PROSITE" id="PS51918">
    <property type="entry name" value="RADICAL_SAM"/>
    <property type="match status" value="1"/>
</dbReference>
<dbReference type="Gene3D" id="3.20.20.70">
    <property type="entry name" value="Aldolase class I"/>
    <property type="match status" value="1"/>
</dbReference>